<dbReference type="GO" id="GO:0022857">
    <property type="term" value="F:transmembrane transporter activity"/>
    <property type="evidence" value="ECO:0007669"/>
    <property type="project" value="InterPro"/>
</dbReference>
<evidence type="ECO:0000313" key="8">
    <source>
        <dbReference type="Proteomes" id="UP000010420"/>
    </source>
</evidence>
<dbReference type="RefSeq" id="WP_005210798.1">
    <property type="nucleotide sequence ID" value="NZ_KB291613.1"/>
</dbReference>
<accession>L1QLY6</accession>
<keyword evidence="4 6" id="KW-1133">Transmembrane helix</keyword>
<dbReference type="CDD" id="cd06579">
    <property type="entry name" value="TM_PBP1_transp_AraH_like"/>
    <property type="match status" value="1"/>
</dbReference>
<keyword evidence="5 6" id="KW-0472">Membrane</keyword>
<dbReference type="HOGENOM" id="CLU_028880_4_0_9"/>
<feature type="transmembrane region" description="Helical" evidence="6">
    <location>
        <begin position="123"/>
        <end position="142"/>
    </location>
</feature>
<organism evidence="7 8">
    <name type="scientific">Clostridium celatum DSM 1785</name>
    <dbReference type="NCBI Taxonomy" id="545697"/>
    <lineage>
        <taxon>Bacteria</taxon>
        <taxon>Bacillati</taxon>
        <taxon>Bacillota</taxon>
        <taxon>Clostridia</taxon>
        <taxon>Eubacteriales</taxon>
        <taxon>Clostridiaceae</taxon>
        <taxon>Clostridium</taxon>
    </lineage>
</organism>
<feature type="transmembrane region" description="Helical" evidence="6">
    <location>
        <begin position="298"/>
        <end position="317"/>
    </location>
</feature>
<keyword evidence="8" id="KW-1185">Reference proteome</keyword>
<evidence type="ECO:0000256" key="4">
    <source>
        <dbReference type="ARBA" id="ARBA00022989"/>
    </source>
</evidence>
<feature type="transmembrane region" description="Helical" evidence="6">
    <location>
        <begin position="16"/>
        <end position="37"/>
    </location>
</feature>
<evidence type="ECO:0000256" key="1">
    <source>
        <dbReference type="ARBA" id="ARBA00004651"/>
    </source>
</evidence>
<evidence type="ECO:0000256" key="3">
    <source>
        <dbReference type="ARBA" id="ARBA00022692"/>
    </source>
</evidence>
<name>L1QLY6_9CLOT</name>
<dbReference type="STRING" id="545697.HMPREF0216_00573"/>
<reference evidence="7 8" key="1">
    <citation type="submission" date="2012-05" db="EMBL/GenBank/DDBJ databases">
        <authorList>
            <person name="Weinstock G."/>
            <person name="Sodergren E."/>
            <person name="Lobos E.A."/>
            <person name="Fulton L."/>
            <person name="Fulton R."/>
            <person name="Courtney L."/>
            <person name="Fronick C."/>
            <person name="O'Laughlin M."/>
            <person name="Godfrey J."/>
            <person name="Wilson R.M."/>
            <person name="Miner T."/>
            <person name="Farmer C."/>
            <person name="Delehaunty K."/>
            <person name="Cordes M."/>
            <person name="Minx P."/>
            <person name="Tomlinson C."/>
            <person name="Chen J."/>
            <person name="Wollam A."/>
            <person name="Pepin K.H."/>
            <person name="Bhonagiri V."/>
            <person name="Zhang X."/>
            <person name="Suruliraj S."/>
            <person name="Warren W."/>
            <person name="Mitreva M."/>
            <person name="Mardis E.R."/>
            <person name="Wilson R.K."/>
        </authorList>
    </citation>
    <scope>NUCLEOTIDE SEQUENCE [LARGE SCALE GENOMIC DNA]</scope>
    <source>
        <strain evidence="7 8">DSM 1785</strain>
    </source>
</reference>
<dbReference type="PATRIC" id="fig|545697.3.peg.568"/>
<keyword evidence="3 6" id="KW-0812">Transmembrane</keyword>
<feature type="transmembrane region" description="Helical" evidence="6">
    <location>
        <begin position="94"/>
        <end position="117"/>
    </location>
</feature>
<evidence type="ECO:0000256" key="5">
    <source>
        <dbReference type="ARBA" id="ARBA00023136"/>
    </source>
</evidence>
<feature type="transmembrane region" description="Helical" evidence="6">
    <location>
        <begin position="49"/>
        <end position="82"/>
    </location>
</feature>
<dbReference type="InterPro" id="IPR001851">
    <property type="entry name" value="ABC_transp_permease"/>
</dbReference>
<proteinExistence type="predicted"/>
<evidence type="ECO:0000256" key="6">
    <source>
        <dbReference type="SAM" id="Phobius"/>
    </source>
</evidence>
<dbReference type="PANTHER" id="PTHR32196:SF72">
    <property type="entry name" value="RIBOSE IMPORT PERMEASE PROTEIN RBSC"/>
    <property type="match status" value="1"/>
</dbReference>
<feature type="transmembrane region" description="Helical" evidence="6">
    <location>
        <begin position="253"/>
        <end position="286"/>
    </location>
</feature>
<dbReference type="GO" id="GO:0005886">
    <property type="term" value="C:plasma membrane"/>
    <property type="evidence" value="ECO:0007669"/>
    <property type="project" value="UniProtKB-SubCell"/>
</dbReference>
<evidence type="ECO:0000256" key="2">
    <source>
        <dbReference type="ARBA" id="ARBA00022475"/>
    </source>
</evidence>
<feature type="transmembrane region" description="Helical" evidence="6">
    <location>
        <begin position="219"/>
        <end position="241"/>
    </location>
</feature>
<dbReference type="OrthoDB" id="9815820at2"/>
<dbReference type="Pfam" id="PF02653">
    <property type="entry name" value="BPD_transp_2"/>
    <property type="match status" value="1"/>
</dbReference>
<gene>
    <name evidence="7" type="ORF">HMPREF0216_00573</name>
</gene>
<feature type="transmembrane region" description="Helical" evidence="6">
    <location>
        <begin position="169"/>
        <end position="188"/>
    </location>
</feature>
<comment type="subcellular location">
    <subcellularLocation>
        <location evidence="1">Cell membrane</location>
        <topology evidence="1">Multi-pass membrane protein</topology>
    </subcellularLocation>
</comment>
<evidence type="ECO:0000313" key="7">
    <source>
        <dbReference type="EMBL" id="EKY28725.1"/>
    </source>
</evidence>
<dbReference type="PANTHER" id="PTHR32196">
    <property type="entry name" value="ABC TRANSPORTER PERMEASE PROTEIN YPHD-RELATED-RELATED"/>
    <property type="match status" value="1"/>
</dbReference>
<sequence length="345" mass="37067">MGKIKENIKGKGLQKFFSLAALVILILAFSLLGQNFFSKATFINILDSSYYIGFMAIGVTFVVITGGIDLSIGTVMMCATLIGGLAHNSWGWPIGLALLLIVVIATIFGLINGILIAKLKLPPFIATLGTMLVSQGLGAIIAKVQTQRFPTAYEEAGWFKSVFFKTENGFPTGIIFLLIFFMLAYVILNKTRIGRYTFAIGSNKEAVRLSGVRVDRWEMMVYVISGFFAGLAGIVYAAAYTTIIPGTGNGLELLAIAGVVIGGTSLSGGVGSVVGTMIGVYIMSVLKNGLMSMNLQGQWQTFFTGIVVICAVLLDIYRNKKSNEIKLDNKTESSASKSVNKVLEQ</sequence>
<dbReference type="Proteomes" id="UP000010420">
    <property type="component" value="Unassembled WGS sequence"/>
</dbReference>
<dbReference type="EMBL" id="AMEZ01000019">
    <property type="protein sequence ID" value="EKY28725.1"/>
    <property type="molecule type" value="Genomic_DNA"/>
</dbReference>
<keyword evidence="2" id="KW-1003">Cell membrane</keyword>
<protein>
    <submittedName>
        <fullName evidence="7">Putative ribose transport system permease protein RbsC</fullName>
    </submittedName>
</protein>
<comment type="caution">
    <text evidence="7">The sequence shown here is derived from an EMBL/GenBank/DDBJ whole genome shotgun (WGS) entry which is preliminary data.</text>
</comment>
<dbReference type="eggNOG" id="COG1172">
    <property type="taxonomic scope" value="Bacteria"/>
</dbReference>
<dbReference type="AlphaFoldDB" id="L1QLY6"/>